<keyword evidence="4" id="KW-1185">Reference proteome</keyword>
<dbReference type="InterPro" id="IPR014444">
    <property type="entry name" value="PH1575-like"/>
</dbReference>
<sequence length="289" mass="32527">MKLCASCMRCLVDRQEERVRGMGTEEDRDAFIKQVARIIGESSPQDSAPVLVERINEVYRGIFGPVTDYDKIKKEFNELMLSVEPDIRAAMAAGEDPLHTAFVYARVANYIDFGMASSVDKETLFQLLNEAAQDRMDEQVYARLLDDLEKADKMVYITDNCGEIVCDKLVVEEMQKRFPGLDLTVLVRGENTLNDATMEDAVQVGLCEVAKVTGNGCGVAGTPLAYVDEQTRRLLDEADVILAKGQGNFETMHGCGLNVYYSFLCKCDWFQQRFGMEKNKGMFVRERSQ</sequence>
<dbReference type="Gene3D" id="1.10.285.20">
    <property type="entry name" value="Uncharacterised protein PF01937, DUF89, domain 2"/>
    <property type="match status" value="1"/>
</dbReference>
<dbReference type="OrthoDB" id="9796465at2"/>
<dbReference type="EMBL" id="QVLU01000016">
    <property type="protein sequence ID" value="RGE69496.1"/>
    <property type="molecule type" value="Genomic_DNA"/>
</dbReference>
<dbReference type="GeneID" id="86053535"/>
<comment type="caution">
    <text evidence="2">The sequence shown here is derived from an EMBL/GenBank/DDBJ whole genome shotgun (WGS) entry which is preliminary data.</text>
</comment>
<evidence type="ECO:0000313" key="3">
    <source>
        <dbReference type="EMBL" id="RGE69496.1"/>
    </source>
</evidence>
<dbReference type="EMBL" id="QVLV01000030">
    <property type="protein sequence ID" value="RGE56074.1"/>
    <property type="molecule type" value="Genomic_DNA"/>
</dbReference>
<protein>
    <submittedName>
        <fullName evidence="2">DUF89 family protein</fullName>
    </submittedName>
</protein>
<dbReference type="AlphaFoldDB" id="A0A3E3HW62"/>
<proteinExistence type="predicted"/>
<dbReference type="InterPro" id="IPR002791">
    <property type="entry name" value="ARMT1-like_metal-bd"/>
</dbReference>
<name>A0A3E3HW62_9FIRM</name>
<organism evidence="2 4">
    <name type="scientific">Eisenbergiella massiliensis</name>
    <dbReference type="NCBI Taxonomy" id="1720294"/>
    <lineage>
        <taxon>Bacteria</taxon>
        <taxon>Bacillati</taxon>
        <taxon>Bacillota</taxon>
        <taxon>Clostridia</taxon>
        <taxon>Lachnospirales</taxon>
        <taxon>Lachnospiraceae</taxon>
        <taxon>Eisenbergiella</taxon>
    </lineage>
</organism>
<accession>A0A3E3HW62</accession>
<dbReference type="GeneID" id="97990189"/>
<evidence type="ECO:0000313" key="2">
    <source>
        <dbReference type="EMBL" id="RGE56074.1"/>
    </source>
</evidence>
<dbReference type="Gene3D" id="3.40.50.10880">
    <property type="entry name" value="Uncharacterised protein PF01937, DUF89, domain 3"/>
    <property type="match status" value="1"/>
</dbReference>
<feature type="domain" description="Damage-control phosphatase ARMT1-like metal-binding" evidence="1">
    <location>
        <begin position="6"/>
        <end position="278"/>
    </location>
</feature>
<dbReference type="RefSeq" id="WP_025487460.1">
    <property type="nucleotide sequence ID" value="NZ_CALBAU010000461.1"/>
</dbReference>
<evidence type="ECO:0000259" key="1">
    <source>
        <dbReference type="Pfam" id="PF01937"/>
    </source>
</evidence>
<evidence type="ECO:0000313" key="4">
    <source>
        <dbReference type="Proteomes" id="UP000260812"/>
    </source>
</evidence>
<dbReference type="SUPFAM" id="SSF111321">
    <property type="entry name" value="AF1104-like"/>
    <property type="match status" value="1"/>
</dbReference>
<reference evidence="2" key="1">
    <citation type="submission" date="2018-08" db="EMBL/GenBank/DDBJ databases">
        <title>A genome reference for cultivated species of the human gut microbiota.</title>
        <authorList>
            <person name="Zou Y."/>
            <person name="Xue W."/>
            <person name="Luo G."/>
        </authorList>
    </citation>
    <scope>NUCLEOTIDE SEQUENCE [LARGE SCALE GENOMIC DNA]</scope>
    <source>
        <strain evidence="3">AF26-4BH</strain>
        <strain evidence="2">TF05-5AC</strain>
    </source>
</reference>
<dbReference type="Proteomes" id="UP000261166">
    <property type="component" value="Unassembled WGS sequence"/>
</dbReference>
<dbReference type="PIRSF" id="PIRSF006593">
    <property type="entry name" value="UCP006593"/>
    <property type="match status" value="1"/>
</dbReference>
<dbReference type="InterPro" id="IPR036075">
    <property type="entry name" value="ARMT-1-like_metal-bd_sf"/>
</dbReference>
<gene>
    <name evidence="3" type="ORF">DWY69_17800</name>
    <name evidence="2" type="ORF">DXC51_25875</name>
</gene>
<dbReference type="Pfam" id="PF01937">
    <property type="entry name" value="ARMT1-like_dom"/>
    <property type="match status" value="1"/>
</dbReference>
<dbReference type="Proteomes" id="UP000260812">
    <property type="component" value="Unassembled WGS sequence"/>
</dbReference>